<dbReference type="AlphaFoldDB" id="A0AAQ3MXM4"/>
<sequence>MLSLKNVVSQKVVGGGLGFWATVLRRGFERRGVFDVFIVPLSVVFVAFIVLGAVVQKSERLGFFAVAVADWVIGCAGEYLCIVFWFFIERDWMDTSYITQMNSLLQLRHQNRIFGTSFKMCLRIQDPIELNLKLLKLMVHRWIPHHQAFRDVVMSLGFGVGGLEVPLDESIWVKKTSLKELIKMFNVLVHNDDIDVDVSLNRCNKKILTGDIVDSLSISGSVVVLQLWAYERLGLYVHSSHMVFPRILRFHSLNYGTEEIDLSILMGLEGLKVAAVKEKHFKKKEMKELSDLRNLRNFRYVDNEGVEAEGKEDCADEEIPSEASDEAPGQANEAAADEGPANQGPANEAAADEGLANQGPANEAAADEAPVDKNVQVKVMKRLHMKMHEAELHVTNSVVLYLLKQRINHHGQSILLGCGLLSSMDTS</sequence>
<organism evidence="3 4">
    <name type="scientific">Vigna mungo</name>
    <name type="common">Black gram</name>
    <name type="synonym">Phaseolus mungo</name>
    <dbReference type="NCBI Taxonomy" id="3915"/>
    <lineage>
        <taxon>Eukaryota</taxon>
        <taxon>Viridiplantae</taxon>
        <taxon>Streptophyta</taxon>
        <taxon>Embryophyta</taxon>
        <taxon>Tracheophyta</taxon>
        <taxon>Spermatophyta</taxon>
        <taxon>Magnoliopsida</taxon>
        <taxon>eudicotyledons</taxon>
        <taxon>Gunneridae</taxon>
        <taxon>Pentapetalae</taxon>
        <taxon>rosids</taxon>
        <taxon>fabids</taxon>
        <taxon>Fabales</taxon>
        <taxon>Fabaceae</taxon>
        <taxon>Papilionoideae</taxon>
        <taxon>50 kb inversion clade</taxon>
        <taxon>NPAAA clade</taxon>
        <taxon>indigoferoid/millettioid clade</taxon>
        <taxon>Phaseoleae</taxon>
        <taxon>Vigna</taxon>
    </lineage>
</organism>
<reference evidence="3 4" key="1">
    <citation type="journal article" date="2023" name="Life. Sci Alliance">
        <title>Evolutionary insights into 3D genome organization and epigenetic landscape of Vigna mungo.</title>
        <authorList>
            <person name="Junaid A."/>
            <person name="Singh B."/>
            <person name="Bhatia S."/>
        </authorList>
    </citation>
    <scope>NUCLEOTIDE SEQUENCE [LARGE SCALE GENOMIC DNA]</scope>
    <source>
        <strain evidence="3">Urdbean</strain>
    </source>
</reference>
<evidence type="ECO:0000256" key="2">
    <source>
        <dbReference type="SAM" id="Phobius"/>
    </source>
</evidence>
<accession>A0AAQ3MXM4</accession>
<feature type="region of interest" description="Disordered" evidence="1">
    <location>
        <begin position="307"/>
        <end position="350"/>
    </location>
</feature>
<evidence type="ECO:0000313" key="4">
    <source>
        <dbReference type="Proteomes" id="UP001374535"/>
    </source>
</evidence>
<dbReference type="Proteomes" id="UP001374535">
    <property type="component" value="Chromosome 9"/>
</dbReference>
<feature type="transmembrane region" description="Helical" evidence="2">
    <location>
        <begin position="33"/>
        <end position="55"/>
    </location>
</feature>
<evidence type="ECO:0000256" key="1">
    <source>
        <dbReference type="SAM" id="MobiDB-lite"/>
    </source>
</evidence>
<evidence type="ECO:0000313" key="3">
    <source>
        <dbReference type="EMBL" id="WVY98609.1"/>
    </source>
</evidence>
<keyword evidence="4" id="KW-1185">Reference proteome</keyword>
<gene>
    <name evidence="3" type="ORF">V8G54_030760</name>
</gene>
<feature type="compositionally biased region" description="Acidic residues" evidence="1">
    <location>
        <begin position="314"/>
        <end position="325"/>
    </location>
</feature>
<feature type="transmembrane region" description="Helical" evidence="2">
    <location>
        <begin position="61"/>
        <end position="88"/>
    </location>
</feature>
<proteinExistence type="predicted"/>
<protein>
    <submittedName>
        <fullName evidence="3">Uncharacterized protein</fullName>
    </submittedName>
</protein>
<keyword evidence="2" id="KW-1133">Transmembrane helix</keyword>
<name>A0AAQ3MXM4_VIGMU</name>
<dbReference type="EMBL" id="CP144692">
    <property type="protein sequence ID" value="WVY98609.1"/>
    <property type="molecule type" value="Genomic_DNA"/>
</dbReference>
<keyword evidence="2" id="KW-0812">Transmembrane</keyword>
<keyword evidence="2" id="KW-0472">Membrane</keyword>